<evidence type="ECO:0000256" key="1">
    <source>
        <dbReference type="ARBA" id="ARBA00004141"/>
    </source>
</evidence>
<feature type="transmembrane region" description="Helical" evidence="5">
    <location>
        <begin position="89"/>
        <end position="116"/>
    </location>
</feature>
<evidence type="ECO:0000313" key="7">
    <source>
        <dbReference type="Proteomes" id="UP001596044"/>
    </source>
</evidence>
<comment type="caution">
    <text evidence="6">The sequence shown here is derived from an EMBL/GenBank/DDBJ whole genome shotgun (WGS) entry which is preliminary data.</text>
</comment>
<feature type="transmembrane region" description="Helical" evidence="5">
    <location>
        <begin position="52"/>
        <end position="69"/>
    </location>
</feature>
<dbReference type="RefSeq" id="WP_270878553.1">
    <property type="nucleotide sequence ID" value="NZ_JAQFVF010000020.1"/>
</dbReference>
<feature type="transmembrane region" description="Helical" evidence="5">
    <location>
        <begin position="321"/>
        <end position="343"/>
    </location>
</feature>
<dbReference type="PANTHER" id="PTHR47704">
    <property type="entry name" value="POTASSIUM TRANSPORTER KIMA"/>
    <property type="match status" value="1"/>
</dbReference>
<keyword evidence="2 5" id="KW-0812">Transmembrane</keyword>
<feature type="transmembrane region" description="Helical" evidence="5">
    <location>
        <begin position="461"/>
        <end position="479"/>
    </location>
</feature>
<evidence type="ECO:0000256" key="2">
    <source>
        <dbReference type="ARBA" id="ARBA00022692"/>
    </source>
</evidence>
<evidence type="ECO:0000313" key="6">
    <source>
        <dbReference type="EMBL" id="MFC5448282.1"/>
    </source>
</evidence>
<evidence type="ECO:0000256" key="3">
    <source>
        <dbReference type="ARBA" id="ARBA00022989"/>
    </source>
</evidence>
<feature type="transmembrane region" description="Helical" evidence="5">
    <location>
        <begin position="165"/>
        <end position="187"/>
    </location>
</feature>
<dbReference type="EMBL" id="JBHSMJ010000009">
    <property type="protein sequence ID" value="MFC5448282.1"/>
    <property type="molecule type" value="Genomic_DNA"/>
</dbReference>
<feature type="transmembrane region" description="Helical" evidence="5">
    <location>
        <begin position="240"/>
        <end position="260"/>
    </location>
</feature>
<feature type="transmembrane region" description="Helical" evidence="5">
    <location>
        <begin position="402"/>
        <end position="424"/>
    </location>
</feature>
<sequence length="637" mass="70490">MHHLHVFWLEIVFILLAVVAIGYSFSNFTNVKRIFIGRPLRTKELHAQHTKLFWLIALPILSADLYSSVAYGPEAGMTELAGLGASAKWFILPITVSTILLLAILIVSYIMGVIAYPSGGGAYAIAKDNFKKPFPSLLASSSLLVDYVLTVAVSVSAAVEAVSSAYPVVAPFETIIAIVCVCLLVVINLRGIAESAKVFAWPTFVFMGCMLLLIAAGFLFEFRHGFTQASTPPIGTVPQGLSTLLILKAFSSACSALTGIETISNAVPVFREPQQKSAIKTYIALGVITAITLFGFAYHLYIQGITPDPHNTMLSQLAEVYYGHGLLYQILIWSTFIVLILAANSTFTGFSQLAAIVAADGFLPRALTNRGDRLGYSNGIFVLAGLAILLIIAFRAHTNALIPLYAIGVFLSFTVAQIGLLRRWRRVKGTKWRVKFVINLIGSIITALVAVIFAFTKFVDGAWVVLIVLPLIIVLSLMIKRHYTQVASELKIDPKETRPVAHRIITIVLISGVHRVVNNTMSFAKSFSNETIAVYVGFDDESIDKMEQKWEDWGNPCRLVVLRSSYRSILEPITRFIQTLEKWEGGAPDHIHLVVPQFIPKKWWHNILHNQNALLLRAWFFRNKNVIITTVPYRLTK</sequence>
<evidence type="ECO:0000256" key="5">
    <source>
        <dbReference type="SAM" id="Phobius"/>
    </source>
</evidence>
<dbReference type="PANTHER" id="PTHR47704:SF1">
    <property type="entry name" value="POTASSIUM TRANSPORTER KIMA"/>
    <property type="match status" value="1"/>
</dbReference>
<name>A0ABW0K655_9BACL</name>
<dbReference type="InterPro" id="IPR053153">
    <property type="entry name" value="APC_K+_Transporter"/>
</dbReference>
<organism evidence="6 7">
    <name type="scientific">Paenibacillus aestuarii</name>
    <dbReference type="NCBI Taxonomy" id="516965"/>
    <lineage>
        <taxon>Bacteria</taxon>
        <taxon>Bacillati</taxon>
        <taxon>Bacillota</taxon>
        <taxon>Bacilli</taxon>
        <taxon>Bacillales</taxon>
        <taxon>Paenibacillaceae</taxon>
        <taxon>Paenibacillus</taxon>
    </lineage>
</organism>
<gene>
    <name evidence="6" type="ORF">ACFPOG_08425</name>
</gene>
<proteinExistence type="predicted"/>
<feature type="transmembrane region" description="Helical" evidence="5">
    <location>
        <begin position="281"/>
        <end position="301"/>
    </location>
</feature>
<accession>A0ABW0K655</accession>
<feature type="transmembrane region" description="Helical" evidence="5">
    <location>
        <begin position="199"/>
        <end position="220"/>
    </location>
</feature>
<comment type="subcellular location">
    <subcellularLocation>
        <location evidence="1">Membrane</location>
        <topology evidence="1">Multi-pass membrane protein</topology>
    </subcellularLocation>
</comment>
<evidence type="ECO:0000256" key="4">
    <source>
        <dbReference type="ARBA" id="ARBA00023136"/>
    </source>
</evidence>
<reference evidence="7" key="1">
    <citation type="journal article" date="2019" name="Int. J. Syst. Evol. Microbiol.">
        <title>The Global Catalogue of Microorganisms (GCM) 10K type strain sequencing project: providing services to taxonomists for standard genome sequencing and annotation.</title>
        <authorList>
            <consortium name="The Broad Institute Genomics Platform"/>
            <consortium name="The Broad Institute Genome Sequencing Center for Infectious Disease"/>
            <person name="Wu L."/>
            <person name="Ma J."/>
        </authorList>
    </citation>
    <scope>NUCLEOTIDE SEQUENCE [LARGE SCALE GENOMIC DNA]</scope>
    <source>
        <strain evidence="7">KACC 11904</strain>
    </source>
</reference>
<keyword evidence="7" id="KW-1185">Reference proteome</keyword>
<feature type="transmembrane region" description="Helical" evidence="5">
    <location>
        <begin position="137"/>
        <end position="159"/>
    </location>
</feature>
<dbReference type="InterPro" id="IPR002293">
    <property type="entry name" value="AA/rel_permease1"/>
</dbReference>
<keyword evidence="4 5" id="KW-0472">Membrane</keyword>
<feature type="transmembrane region" description="Helical" evidence="5">
    <location>
        <begin position="6"/>
        <end position="31"/>
    </location>
</feature>
<keyword evidence="3 5" id="KW-1133">Transmembrane helix</keyword>
<dbReference type="Pfam" id="PF13520">
    <property type="entry name" value="AA_permease_2"/>
    <property type="match status" value="1"/>
</dbReference>
<dbReference type="Gene3D" id="1.20.1740.10">
    <property type="entry name" value="Amino acid/polyamine transporter I"/>
    <property type="match status" value="1"/>
</dbReference>
<dbReference type="Proteomes" id="UP001596044">
    <property type="component" value="Unassembled WGS sequence"/>
</dbReference>
<protein>
    <submittedName>
        <fullName evidence="6">APC family permease</fullName>
    </submittedName>
</protein>
<feature type="transmembrane region" description="Helical" evidence="5">
    <location>
        <begin position="436"/>
        <end position="455"/>
    </location>
</feature>
<feature type="transmembrane region" description="Helical" evidence="5">
    <location>
        <begin position="374"/>
        <end position="396"/>
    </location>
</feature>